<dbReference type="PANTHER" id="PTHR46430:SF2">
    <property type="entry name" value="CHITIN SYNTHASE REGULATORY FACTOR 4"/>
    <property type="match status" value="1"/>
</dbReference>
<keyword evidence="3 8" id="KW-0378">Hydrolase</keyword>
<dbReference type="InterPro" id="IPR017853">
    <property type="entry name" value="GH"/>
</dbReference>
<feature type="compositionally biased region" description="Polar residues" evidence="9">
    <location>
        <begin position="1088"/>
        <end position="1134"/>
    </location>
</feature>
<keyword evidence="6 8" id="KW-0326">Glycosidase</keyword>
<dbReference type="InterPro" id="IPR011990">
    <property type="entry name" value="TPR-like_helical_dom_sf"/>
</dbReference>
<feature type="region of interest" description="Disordered" evidence="9">
    <location>
        <begin position="499"/>
        <end position="674"/>
    </location>
</feature>
<accession>A0ABY7CB52</accession>
<evidence type="ECO:0000256" key="1">
    <source>
        <dbReference type="ARBA" id="ARBA00000822"/>
    </source>
</evidence>
<evidence type="ECO:0000259" key="10">
    <source>
        <dbReference type="PROSITE" id="PS51910"/>
    </source>
</evidence>
<feature type="compositionally biased region" description="Low complexity" evidence="9">
    <location>
        <begin position="510"/>
        <end position="524"/>
    </location>
</feature>
<dbReference type="PROSITE" id="PS51910">
    <property type="entry name" value="GH18_2"/>
    <property type="match status" value="1"/>
</dbReference>
<evidence type="ECO:0000313" key="12">
    <source>
        <dbReference type="Proteomes" id="UP001164743"/>
    </source>
</evidence>
<proteinExistence type="predicted"/>
<keyword evidence="4" id="KW-0146">Chitin degradation</keyword>
<sequence>MTRTRSVPGVTRTSSSPAASARSRPSRSSPPLSHRSLIGFYAVISAFILLANLDCFLISAHAASPSAYYRAHKHKPAPKHIMHSHYSGSDPQTGPGPGPGYPSSDSDSGYNDTDSQESYKNGAVSATYFVNWAIYGRHHFPWDVPVESVTHVFYAFANVRPESGEVYLTDSWADEQIHWADKGDSWNDSGNNLYGCFNQFRQLKQKNRHLKLIISIGGWSYSANFAPATDSPEKRQKFVDSAIAIVENYGLDGLDLDWEYPTSDKEADQLVDVLRRARGGLNKLKKKKNDQSPYVLTIAAPCGPNHYKQLHLKQMARYLSFINLMAYDYAGSWDTLSGHQANLHLTNTSAVNQGNFSTAAAVEYYTSQSIPASSLVVGMPLYGRSFLDTKGIGQPYNGLGQGNWEPGIYDYKTIPMDHAKLVEDMKAVGAYTYNPTNRELVTFDTPNTVRRKVEYIEKHGLGGVMWWESSGDKQNSEGALIPLAAKLLGKLDSTPNHLSYPGSKWDNLKSNHPPSNSSTTPEESAGVAKSVVFRVRESNPSPPRPSAVKGGYTSRYTNSECGGVSKLQHPPPTHPSNSNHNHHHNQAMAHSFYQNQPRPTLPPIPPQLKNSHRPPLPPVPHNYRTQDRLLQPPPAATNQSHALPFLEPSPRLANFPPNHRQHSQPASPGLLSPSSKPIALPVLDLDMLTTLYELHFRSQNDPAGQVQWAAKLLKFLERSQISDPLLVKYTDIALTTVLKHADGPNPHLANGGAEAVYLRGDLFATGAFPSYQPKDPMLAFRDFENAAQLGYYLAWFRIGREYENCEDWDRAVGAYEHGLAFEECACVYRLGMSYLLGQMNLPVDMAQAVVYLKKAAQLASEETPQPAYIYGMILAGEFESLPQIPHEILPPNLGEARYMIEKAAYLGFAAAQYKIGWCYEYSQITCPFDPLLSVEYYSLASQQGESEADMALSKWFLCGADGYFAANEPLAVTFAEKAARKGLGSAMFAIGYYLEVGIAGRQDGGLALEWYERAWEEGGNEDARERLASLGAGGHMLSREQHEDHVDEKLTMRRVEIARRAAEAPPALQASRTHSPPSPPLSIPTTPGSAYSPSRSSNPKNLAQRTAPSRPHLNNHSSSGHIINRLNSFQLSDNPPSPIPLEPAPPAAPKTQFNSFADMGIQTAKAKKTEECLIV</sequence>
<keyword evidence="2" id="KW-0677">Repeat</keyword>
<dbReference type="SUPFAM" id="SSF54556">
    <property type="entry name" value="Chitinase insertion domain"/>
    <property type="match status" value="1"/>
</dbReference>
<evidence type="ECO:0000256" key="2">
    <source>
        <dbReference type="ARBA" id="ARBA00022737"/>
    </source>
</evidence>
<evidence type="ECO:0000256" key="6">
    <source>
        <dbReference type="ARBA" id="ARBA00023295"/>
    </source>
</evidence>
<dbReference type="SUPFAM" id="SSF51445">
    <property type="entry name" value="(Trans)glycosidases"/>
    <property type="match status" value="1"/>
</dbReference>
<dbReference type="Pfam" id="PF00704">
    <property type="entry name" value="Glyco_hydro_18"/>
    <property type="match status" value="1"/>
</dbReference>
<evidence type="ECO:0000256" key="3">
    <source>
        <dbReference type="ARBA" id="ARBA00022801"/>
    </source>
</evidence>
<name>A0ABY7CB52_9BASI</name>
<dbReference type="SMART" id="SM00636">
    <property type="entry name" value="Glyco_18"/>
    <property type="match status" value="1"/>
</dbReference>
<organism evidence="11 12">
    <name type="scientific">Puccinia triticina</name>
    <dbReference type="NCBI Taxonomy" id="208348"/>
    <lineage>
        <taxon>Eukaryota</taxon>
        <taxon>Fungi</taxon>
        <taxon>Dikarya</taxon>
        <taxon>Basidiomycota</taxon>
        <taxon>Pucciniomycotina</taxon>
        <taxon>Pucciniomycetes</taxon>
        <taxon>Pucciniales</taxon>
        <taxon>Pucciniaceae</taxon>
        <taxon>Puccinia</taxon>
    </lineage>
</organism>
<feature type="region of interest" description="Disordered" evidence="9">
    <location>
        <begin position="1"/>
        <end position="32"/>
    </location>
</feature>
<dbReference type="InterPro" id="IPR001579">
    <property type="entry name" value="Glyco_hydro_18_chit_AS"/>
</dbReference>
<evidence type="ECO:0000256" key="9">
    <source>
        <dbReference type="SAM" id="MobiDB-lite"/>
    </source>
</evidence>
<dbReference type="RefSeq" id="XP_053017949.1">
    <property type="nucleotide sequence ID" value="XM_053166760.1"/>
</dbReference>
<keyword evidence="12" id="KW-1185">Reference proteome</keyword>
<evidence type="ECO:0000256" key="8">
    <source>
        <dbReference type="RuleBase" id="RU000489"/>
    </source>
</evidence>
<evidence type="ECO:0000256" key="5">
    <source>
        <dbReference type="ARBA" id="ARBA00023277"/>
    </source>
</evidence>
<dbReference type="GeneID" id="77807655"/>
<evidence type="ECO:0000256" key="4">
    <source>
        <dbReference type="ARBA" id="ARBA00023024"/>
    </source>
</evidence>
<dbReference type="Proteomes" id="UP001164743">
    <property type="component" value="Chromosome 2A"/>
</dbReference>
<dbReference type="PANTHER" id="PTHR46430">
    <property type="entry name" value="PROTEIN SKT5-RELATED"/>
    <property type="match status" value="1"/>
</dbReference>
<comment type="catalytic activity">
    <reaction evidence="1">
        <text>Random endo-hydrolysis of N-acetyl-beta-D-glucosaminide (1-&gt;4)-beta-linkages in chitin and chitodextrins.</text>
        <dbReference type="EC" id="3.2.1.14"/>
    </reaction>
</comment>
<keyword evidence="5" id="KW-0119">Carbohydrate metabolism</keyword>
<dbReference type="Gene3D" id="3.10.50.10">
    <property type="match status" value="1"/>
</dbReference>
<gene>
    <name evidence="11" type="ORF">PtA15_2A711</name>
</gene>
<protein>
    <recommendedName>
        <fullName evidence="10">GH18 domain-containing protein</fullName>
    </recommendedName>
</protein>
<dbReference type="InterPro" id="IPR006597">
    <property type="entry name" value="Sel1-like"/>
</dbReference>
<dbReference type="InterPro" id="IPR051726">
    <property type="entry name" value="Chitin_Synth_Reg"/>
</dbReference>
<feature type="compositionally biased region" description="Low complexity" evidence="9">
    <location>
        <begin position="14"/>
        <end position="32"/>
    </location>
</feature>
<dbReference type="Gene3D" id="3.20.20.80">
    <property type="entry name" value="Glycosidases"/>
    <property type="match status" value="1"/>
</dbReference>
<dbReference type="Gene3D" id="1.25.40.10">
    <property type="entry name" value="Tetratricopeptide repeat domain"/>
    <property type="match status" value="1"/>
</dbReference>
<dbReference type="SUPFAM" id="SSF81901">
    <property type="entry name" value="HCP-like"/>
    <property type="match status" value="1"/>
</dbReference>
<feature type="compositionally biased region" description="Low complexity" evidence="9">
    <location>
        <begin position="1063"/>
        <end position="1075"/>
    </location>
</feature>
<feature type="domain" description="GH18" evidence="10">
    <location>
        <begin position="123"/>
        <end position="494"/>
    </location>
</feature>
<feature type="region of interest" description="Disordered" evidence="9">
    <location>
        <begin position="80"/>
        <end position="118"/>
    </location>
</feature>
<dbReference type="EMBL" id="CP110422">
    <property type="protein sequence ID" value="WAQ82394.1"/>
    <property type="molecule type" value="Genomic_DNA"/>
</dbReference>
<dbReference type="SMART" id="SM00671">
    <property type="entry name" value="SEL1"/>
    <property type="match status" value="5"/>
</dbReference>
<dbReference type="CDD" id="cd06548">
    <property type="entry name" value="GH18_chitinase"/>
    <property type="match status" value="1"/>
</dbReference>
<dbReference type="InterPro" id="IPR001223">
    <property type="entry name" value="Glyco_hydro18_cat"/>
</dbReference>
<reference evidence="11" key="1">
    <citation type="submission" date="2022-10" db="EMBL/GenBank/DDBJ databases">
        <title>Puccinia triticina Genome sequencing and assembly.</title>
        <authorList>
            <person name="Li C."/>
        </authorList>
    </citation>
    <scope>NUCLEOTIDE SEQUENCE</scope>
    <source>
        <strain evidence="11">Pt15</strain>
    </source>
</reference>
<feature type="region of interest" description="Disordered" evidence="9">
    <location>
        <begin position="1062"/>
        <end position="1152"/>
    </location>
</feature>
<dbReference type="InterPro" id="IPR011583">
    <property type="entry name" value="Chitinase_II/V-like_cat"/>
</dbReference>
<dbReference type="PROSITE" id="PS01095">
    <property type="entry name" value="GH18_1"/>
    <property type="match status" value="1"/>
</dbReference>
<keyword evidence="7" id="KW-0624">Polysaccharide degradation</keyword>
<dbReference type="InterPro" id="IPR029070">
    <property type="entry name" value="Chitinase_insertion_sf"/>
</dbReference>
<dbReference type="Pfam" id="PF08238">
    <property type="entry name" value="Sel1"/>
    <property type="match status" value="6"/>
</dbReference>
<evidence type="ECO:0000313" key="11">
    <source>
        <dbReference type="EMBL" id="WAQ82394.1"/>
    </source>
</evidence>
<feature type="compositionally biased region" description="Pro residues" evidence="9">
    <location>
        <begin position="1135"/>
        <end position="1148"/>
    </location>
</feature>
<evidence type="ECO:0000256" key="7">
    <source>
        <dbReference type="ARBA" id="ARBA00023326"/>
    </source>
</evidence>